<evidence type="ECO:0000313" key="2">
    <source>
        <dbReference type="EMBL" id="SUU90667.1"/>
    </source>
</evidence>
<proteinExistence type="predicted"/>
<reference evidence="2 3" key="1">
    <citation type="submission" date="2018-06" db="EMBL/GenBank/DDBJ databases">
        <authorList>
            <consortium name="Pathogen Informatics"/>
            <person name="Doyle S."/>
        </authorList>
    </citation>
    <scope>NUCLEOTIDE SEQUENCE [LARGE SCALE GENOMIC DNA]</scope>
    <source>
        <strain evidence="2 3">NCTC10684</strain>
    </source>
</reference>
<dbReference type="Proteomes" id="UP000254701">
    <property type="component" value="Unassembled WGS sequence"/>
</dbReference>
<gene>
    <name evidence="2" type="ORF">NCTC10684_03925</name>
</gene>
<dbReference type="AlphaFoldDB" id="A0A380WP06"/>
<protein>
    <submittedName>
        <fullName evidence="2">Uncharacterized protein</fullName>
    </submittedName>
</protein>
<keyword evidence="1" id="KW-0812">Transmembrane</keyword>
<organism evidence="2 3">
    <name type="scientific">Aminobacter aminovorans</name>
    <name type="common">Chelatobacter heintzii</name>
    <dbReference type="NCBI Taxonomy" id="83263"/>
    <lineage>
        <taxon>Bacteria</taxon>
        <taxon>Pseudomonadati</taxon>
        <taxon>Pseudomonadota</taxon>
        <taxon>Alphaproteobacteria</taxon>
        <taxon>Hyphomicrobiales</taxon>
        <taxon>Phyllobacteriaceae</taxon>
        <taxon>Aminobacter</taxon>
    </lineage>
</organism>
<evidence type="ECO:0000256" key="1">
    <source>
        <dbReference type="SAM" id="Phobius"/>
    </source>
</evidence>
<evidence type="ECO:0000313" key="3">
    <source>
        <dbReference type="Proteomes" id="UP000254701"/>
    </source>
</evidence>
<sequence>MIARATVLVIPIDDLLLIGFGLSTGWLAGRALQ</sequence>
<keyword evidence="1" id="KW-0472">Membrane</keyword>
<feature type="transmembrane region" description="Helical" evidence="1">
    <location>
        <begin position="7"/>
        <end position="28"/>
    </location>
</feature>
<keyword evidence="1" id="KW-1133">Transmembrane helix</keyword>
<accession>A0A380WP06</accession>
<dbReference type="EMBL" id="UFSM01000001">
    <property type="protein sequence ID" value="SUU90667.1"/>
    <property type="molecule type" value="Genomic_DNA"/>
</dbReference>
<name>A0A380WP06_AMIAI</name>